<dbReference type="Proteomes" id="UP000187209">
    <property type="component" value="Unassembled WGS sequence"/>
</dbReference>
<evidence type="ECO:0000313" key="1">
    <source>
        <dbReference type="EMBL" id="OMJ86992.1"/>
    </source>
</evidence>
<evidence type="ECO:0000313" key="2">
    <source>
        <dbReference type="Proteomes" id="UP000187209"/>
    </source>
</evidence>
<comment type="caution">
    <text evidence="1">The sequence shown here is derived from an EMBL/GenBank/DDBJ whole genome shotgun (WGS) entry which is preliminary data.</text>
</comment>
<dbReference type="AlphaFoldDB" id="A0A1R2CDD9"/>
<gene>
    <name evidence="1" type="ORF">SteCoe_11391</name>
</gene>
<name>A0A1R2CDD9_9CILI</name>
<protein>
    <submittedName>
        <fullName evidence="1">Uncharacterized protein</fullName>
    </submittedName>
</protein>
<proteinExistence type="predicted"/>
<keyword evidence="2" id="KW-1185">Reference proteome</keyword>
<sequence length="186" mass="22118">MELHRLPGIARRNVLLKPAEQSGRNLHSKSPTITGFAKDRKRMAFTPTYKRISWNKHLFQDKMHIQHQSEDMPEFELKLHKKPKVLNPFTDNTHKKHELMKEKIHQKYIPARFLDSHSMEKSTSHHFESKFILPTINTDLELIKNINHESISRLLTQNKLANDWTSSCRSEFKSLTREKRVRFQII</sequence>
<reference evidence="1 2" key="1">
    <citation type="submission" date="2016-11" db="EMBL/GenBank/DDBJ databases">
        <title>The macronuclear genome of Stentor coeruleus: a giant cell with tiny introns.</title>
        <authorList>
            <person name="Slabodnick M."/>
            <person name="Ruby J.G."/>
            <person name="Reiff S.B."/>
            <person name="Swart E.C."/>
            <person name="Gosai S."/>
            <person name="Prabakaran S."/>
            <person name="Witkowska E."/>
            <person name="Larue G.E."/>
            <person name="Fisher S."/>
            <person name="Freeman R.M."/>
            <person name="Gunawardena J."/>
            <person name="Chu W."/>
            <person name="Stover N.A."/>
            <person name="Gregory B.D."/>
            <person name="Nowacki M."/>
            <person name="Derisi J."/>
            <person name="Roy S.W."/>
            <person name="Marshall W.F."/>
            <person name="Sood P."/>
        </authorList>
    </citation>
    <scope>NUCLEOTIDE SEQUENCE [LARGE SCALE GENOMIC DNA]</scope>
    <source>
        <strain evidence="1">WM001</strain>
    </source>
</reference>
<dbReference type="EMBL" id="MPUH01000189">
    <property type="protein sequence ID" value="OMJ86992.1"/>
    <property type="molecule type" value="Genomic_DNA"/>
</dbReference>
<accession>A0A1R2CDD9</accession>
<organism evidence="1 2">
    <name type="scientific">Stentor coeruleus</name>
    <dbReference type="NCBI Taxonomy" id="5963"/>
    <lineage>
        <taxon>Eukaryota</taxon>
        <taxon>Sar</taxon>
        <taxon>Alveolata</taxon>
        <taxon>Ciliophora</taxon>
        <taxon>Postciliodesmatophora</taxon>
        <taxon>Heterotrichea</taxon>
        <taxon>Heterotrichida</taxon>
        <taxon>Stentoridae</taxon>
        <taxon>Stentor</taxon>
    </lineage>
</organism>